<dbReference type="Pfam" id="PF00023">
    <property type="entry name" value="Ank"/>
    <property type="match status" value="1"/>
</dbReference>
<dbReference type="PROSITE" id="PS50297">
    <property type="entry name" value="ANK_REP_REGION"/>
    <property type="match status" value="3"/>
</dbReference>
<dbReference type="SUPFAM" id="SSF48403">
    <property type="entry name" value="Ankyrin repeat"/>
    <property type="match status" value="1"/>
</dbReference>
<keyword evidence="1" id="KW-0040">ANK repeat</keyword>
<dbReference type="Pfam" id="PF12796">
    <property type="entry name" value="Ank_2"/>
    <property type="match status" value="1"/>
</dbReference>
<dbReference type="PANTHER" id="PTHR24157">
    <property type="entry name" value="ANKYRIN REPEAT, SAM AND BASIC LEUCINE ZIPPER DOMAIN-CONTAINING PROTEIN 1"/>
    <property type="match status" value="1"/>
</dbReference>
<evidence type="ECO:0000313" key="3">
    <source>
        <dbReference type="Proteomes" id="UP000265020"/>
    </source>
</evidence>
<keyword evidence="3" id="KW-1185">Reference proteome</keyword>
<dbReference type="Gene3D" id="1.25.40.20">
    <property type="entry name" value="Ankyrin repeat-containing domain"/>
    <property type="match status" value="2"/>
</dbReference>
<feature type="repeat" description="ANK" evidence="1">
    <location>
        <begin position="139"/>
        <end position="171"/>
    </location>
</feature>
<dbReference type="GeneTree" id="ENSGT00880000138051"/>
<sequence length="411" mass="45954">AMRNIDFAFPAGYESDASNDDWDIEPEGNNTSNRKVAFHQFLVETRAVPLLIVKFMILTGMDVETKLSYGWTPLMCAVSLANYNLAKLLLDRGASANFSKDHWTVLMASCSASASEDKIVHCVELLLSRSADPNMVDRSQITCLMMAAREGYSKLVNLLVSHGAAINTQDSKGYTALAIAVQYGREEVVLKLLQLGADKTIRTKNGKSPADLARMFQHRRVNATKLDEVQLLLHGLNLGHLADIMTLSSFPICQIGITDPEDQQKVLSAVQQMQLNKVDLDKIQLVIEENGNEELLNFLLSVSHQCSYLTEILQDTSSRFPRQTSQLILSMDPKKEAQSVCSQLVLQTKDLQKEVTCLYSLLCQVSMHVNMLLQIQSKTDHNRSSLLSTVMNTDRCCYKKRHTKKLSHSNI</sequence>
<proteinExistence type="predicted"/>
<dbReference type="PANTHER" id="PTHR24157:SF3">
    <property type="entry name" value="ANKYRIN REPEAT, SAM AND BASIC LEUCINE ZIPPER DOMAIN-CONTAINING PROTEIN 1"/>
    <property type="match status" value="1"/>
</dbReference>
<feature type="repeat" description="ANK" evidence="1">
    <location>
        <begin position="172"/>
        <end position="204"/>
    </location>
</feature>
<dbReference type="SMART" id="SM00248">
    <property type="entry name" value="ANK"/>
    <property type="match status" value="4"/>
</dbReference>
<evidence type="ECO:0000256" key="1">
    <source>
        <dbReference type="PROSITE-ProRule" id="PRU00023"/>
    </source>
</evidence>
<dbReference type="Proteomes" id="UP000265020">
    <property type="component" value="Unassembled WGS sequence"/>
</dbReference>
<dbReference type="GO" id="GO:0071546">
    <property type="term" value="C:pi-body"/>
    <property type="evidence" value="ECO:0007669"/>
    <property type="project" value="TreeGrafter"/>
</dbReference>
<dbReference type="Ensembl" id="ENSCVAT00000003531.1">
    <property type="protein sequence ID" value="ENSCVAP00000007305.1"/>
    <property type="gene ID" value="ENSCVAG00000008967.1"/>
</dbReference>
<dbReference type="AlphaFoldDB" id="A0A3Q2FPA2"/>
<reference evidence="2" key="1">
    <citation type="submission" date="2025-08" db="UniProtKB">
        <authorList>
            <consortium name="Ensembl"/>
        </authorList>
    </citation>
    <scope>IDENTIFICATION</scope>
</reference>
<dbReference type="InterPro" id="IPR036770">
    <property type="entry name" value="Ankyrin_rpt-contain_sf"/>
</dbReference>
<dbReference type="PROSITE" id="PS50088">
    <property type="entry name" value="ANK_REPEAT"/>
    <property type="match status" value="3"/>
</dbReference>
<dbReference type="InterPro" id="IPR002110">
    <property type="entry name" value="Ankyrin_rpt"/>
</dbReference>
<reference evidence="2" key="2">
    <citation type="submission" date="2025-09" db="UniProtKB">
        <authorList>
            <consortium name="Ensembl"/>
        </authorList>
    </citation>
    <scope>IDENTIFICATION</scope>
</reference>
<evidence type="ECO:0000313" key="2">
    <source>
        <dbReference type="Ensembl" id="ENSCVAP00000007305.1"/>
    </source>
</evidence>
<feature type="repeat" description="ANK" evidence="1">
    <location>
        <begin position="69"/>
        <end position="101"/>
    </location>
</feature>
<dbReference type="STRING" id="28743.ENSCVAP00000007305"/>
<name>A0A3Q2FPA2_CYPVA</name>
<accession>A0A3Q2FPA2</accession>
<dbReference type="OMA" id="FVCKLTF"/>
<organism evidence="2 3">
    <name type="scientific">Cyprinodon variegatus</name>
    <name type="common">Sheepshead minnow</name>
    <dbReference type="NCBI Taxonomy" id="28743"/>
    <lineage>
        <taxon>Eukaryota</taxon>
        <taxon>Metazoa</taxon>
        <taxon>Chordata</taxon>
        <taxon>Craniata</taxon>
        <taxon>Vertebrata</taxon>
        <taxon>Euteleostomi</taxon>
        <taxon>Actinopterygii</taxon>
        <taxon>Neopterygii</taxon>
        <taxon>Teleostei</taxon>
        <taxon>Neoteleostei</taxon>
        <taxon>Acanthomorphata</taxon>
        <taxon>Ovalentaria</taxon>
        <taxon>Atherinomorphae</taxon>
        <taxon>Cyprinodontiformes</taxon>
        <taxon>Cyprinodontidae</taxon>
        <taxon>Cyprinodon</taxon>
    </lineage>
</organism>
<protein>
    <submittedName>
        <fullName evidence="2">Ankyrin repeat, SAM and basic leucine zipper domain containing 1</fullName>
    </submittedName>
</protein>